<comment type="caution">
    <text evidence="2">The sequence shown here is derived from an EMBL/GenBank/DDBJ whole genome shotgun (WGS) entry which is preliminary data.</text>
</comment>
<dbReference type="PANTHER" id="PTHR35120:SF2">
    <property type="entry name" value="AMINOTRANSFERASE-LIKE PLANT MOBILE DOMAIN-CONTAINING PROTEIN"/>
    <property type="match status" value="1"/>
</dbReference>
<feature type="region of interest" description="Disordered" evidence="1">
    <location>
        <begin position="458"/>
        <end position="502"/>
    </location>
</feature>
<feature type="compositionally biased region" description="Acidic residues" evidence="1">
    <location>
        <begin position="392"/>
        <end position="402"/>
    </location>
</feature>
<reference evidence="2 3" key="1">
    <citation type="journal article" date="2023" name="Hortic Res">
        <title>Pangenome of water caltrop reveals structural variations and asymmetric subgenome divergence after allopolyploidization.</title>
        <authorList>
            <person name="Zhang X."/>
            <person name="Chen Y."/>
            <person name="Wang L."/>
            <person name="Yuan Y."/>
            <person name="Fang M."/>
            <person name="Shi L."/>
            <person name="Lu R."/>
            <person name="Comes H.P."/>
            <person name="Ma Y."/>
            <person name="Chen Y."/>
            <person name="Huang G."/>
            <person name="Zhou Y."/>
            <person name="Zheng Z."/>
            <person name="Qiu Y."/>
        </authorList>
    </citation>
    <scope>NUCLEOTIDE SEQUENCE [LARGE SCALE GENOMIC DNA]</scope>
    <source>
        <tissue evidence="2">Roots</tissue>
    </source>
</reference>
<feature type="compositionally biased region" description="Low complexity" evidence="1">
    <location>
        <begin position="833"/>
        <end position="846"/>
    </location>
</feature>
<evidence type="ECO:0000313" key="2">
    <source>
        <dbReference type="EMBL" id="KAK4769824.1"/>
    </source>
</evidence>
<evidence type="ECO:0000256" key="1">
    <source>
        <dbReference type="SAM" id="MobiDB-lite"/>
    </source>
</evidence>
<feature type="region of interest" description="Disordered" evidence="1">
    <location>
        <begin position="833"/>
        <end position="852"/>
    </location>
</feature>
<organism evidence="2 3">
    <name type="scientific">Trapa incisa</name>
    <dbReference type="NCBI Taxonomy" id="236973"/>
    <lineage>
        <taxon>Eukaryota</taxon>
        <taxon>Viridiplantae</taxon>
        <taxon>Streptophyta</taxon>
        <taxon>Embryophyta</taxon>
        <taxon>Tracheophyta</taxon>
        <taxon>Spermatophyta</taxon>
        <taxon>Magnoliopsida</taxon>
        <taxon>eudicotyledons</taxon>
        <taxon>Gunneridae</taxon>
        <taxon>Pentapetalae</taxon>
        <taxon>rosids</taxon>
        <taxon>malvids</taxon>
        <taxon>Myrtales</taxon>
        <taxon>Lythraceae</taxon>
        <taxon>Trapa</taxon>
    </lineage>
</organism>
<name>A0AAN7KNG1_9MYRT</name>
<dbReference type="PANTHER" id="PTHR35120">
    <property type="entry name" value="HISTONE ACETYLTRANSFERASE KAT6B-LIKE"/>
    <property type="match status" value="1"/>
</dbReference>
<feature type="compositionally biased region" description="Acidic residues" evidence="1">
    <location>
        <begin position="377"/>
        <end position="386"/>
    </location>
</feature>
<gene>
    <name evidence="2" type="ORF">SAY87_030356</name>
</gene>
<dbReference type="AlphaFoldDB" id="A0AAN7KNG1"/>
<dbReference type="Proteomes" id="UP001345219">
    <property type="component" value="Chromosome 24"/>
</dbReference>
<evidence type="ECO:0000313" key="3">
    <source>
        <dbReference type="Proteomes" id="UP001345219"/>
    </source>
</evidence>
<keyword evidence="3" id="KW-1185">Reference proteome</keyword>
<feature type="region of interest" description="Disordered" evidence="1">
    <location>
        <begin position="1"/>
        <end position="24"/>
    </location>
</feature>
<feature type="compositionally biased region" description="Acidic residues" evidence="1">
    <location>
        <begin position="465"/>
        <end position="502"/>
    </location>
</feature>
<sequence length="852" mass="97247">MYGKEDHPPNPGRCDDSQAKSPQILTLETSAPLTLAPPDHWPQKPQTFQEFMQIDADADPQHNTLNSPQAVSQDVVADVTQPSVAIYRRLPKGRKHGPKWRGKMDPQRIDARLKIFKPIPFCPAKTLDFMDHEDLLRRLGLWDFVHVSFDRALRADLIVQLLSTFQKKDRCGYVNGVRILVNRADLARALKLPQRKKDRSSSEQDLLVENTESVRSIEFLFEFVSNWVLLQDDMFIMPDNVMSWYEAIKQGKFESLDWPEMMWFMVEKELVQGSCLKNCYYASHLQCLIRYQREELFREEIYVKDEDEDEDVKMVNLEDQSLELSLGHEVIDCADFEEKEGALIVELADRGMESSGAEKMGEVDDSGVGPELDRDVIEEEEEDNADDVVREEAEDVEPEDEEFGAKEQDGITDVMEMDNDEVEEHRGELFLDMHNESGGLLLRQCSFKVAGDVDVGYDIDKPVEDGEEEPEMEDQEVKDEGEEEDEDEEEEEGEEEEDEQEVELGGFHMSENLTDLEGLSSANLIQLMDNGQVPYSLGLHIRGDSCGEFLASSSRAETHHGQGMPSGLGNPNKRQMDHTNGLPLNSGVDKRMRTEPLDFDMCREYALSWIQNMGRAYAAKEQTWAASEMNQQMLLNELQQRDHVIEHLQKVRVEDQQKVQQDVYRLERELHMMERLLEGYRMALKESNRAFADYRAKCPQLDETIYRDVPGSGGLVLSVTELEKQRLKKEEEERIKVLIIKERIQVFEVMWSQRFEAHLEGVDALASRLLKIEGEIKSIKDLAGKQKLSQEKPEESSVLEAVQEYAADQEAAQESAADQEAAQESVGLLEAQESADQEAAQASADARCSGFS</sequence>
<proteinExistence type="predicted"/>
<dbReference type="EMBL" id="JAXIOK010000005">
    <property type="protein sequence ID" value="KAK4769824.1"/>
    <property type="molecule type" value="Genomic_DNA"/>
</dbReference>
<feature type="compositionally biased region" description="Basic and acidic residues" evidence="1">
    <location>
        <begin position="1"/>
        <end position="18"/>
    </location>
</feature>
<protein>
    <submittedName>
        <fullName evidence="2">Uncharacterized protein</fullName>
    </submittedName>
</protein>
<accession>A0AAN7KNG1</accession>
<feature type="region of interest" description="Disordered" evidence="1">
    <location>
        <begin position="377"/>
        <end position="408"/>
    </location>
</feature>